<dbReference type="NCBIfam" id="NF045849">
    <property type="entry name" value="ICE_MMCAP2_0565"/>
    <property type="match status" value="1"/>
</dbReference>
<feature type="signal peptide" evidence="2">
    <location>
        <begin position="1"/>
        <end position="29"/>
    </location>
</feature>
<keyword evidence="1" id="KW-0472">Membrane</keyword>
<organism evidence="3 4">
    <name type="scientific">Candidatus Uhrbacteria bacterium RIFCSPHIGHO2_12_FULL_60_25</name>
    <dbReference type="NCBI Taxonomy" id="1802399"/>
    <lineage>
        <taxon>Bacteria</taxon>
        <taxon>Candidatus Uhriibacteriota</taxon>
    </lineage>
</organism>
<evidence type="ECO:0000313" key="4">
    <source>
        <dbReference type="Proteomes" id="UP000176603"/>
    </source>
</evidence>
<dbReference type="AlphaFoldDB" id="A0A1F7UMP4"/>
<name>A0A1F7UMP4_9BACT</name>
<keyword evidence="1" id="KW-1133">Transmembrane helix</keyword>
<keyword evidence="2" id="KW-0732">Signal</keyword>
<evidence type="ECO:0008006" key="5">
    <source>
        <dbReference type="Google" id="ProtNLM"/>
    </source>
</evidence>
<dbReference type="STRING" id="1802399.A3E39_03365"/>
<dbReference type="InterPro" id="IPR043993">
    <property type="entry name" value="T4SS_pilin"/>
</dbReference>
<protein>
    <recommendedName>
        <fullName evidence="5">DUF4134 domain-containing protein</fullName>
    </recommendedName>
</protein>
<feature type="transmembrane region" description="Helical" evidence="1">
    <location>
        <begin position="100"/>
        <end position="122"/>
    </location>
</feature>
<dbReference type="Proteomes" id="UP000176603">
    <property type="component" value="Unassembled WGS sequence"/>
</dbReference>
<accession>A0A1F7UMP4</accession>
<feature type="transmembrane region" description="Helical" evidence="1">
    <location>
        <begin position="59"/>
        <end position="79"/>
    </location>
</feature>
<reference evidence="3 4" key="1">
    <citation type="journal article" date="2016" name="Nat. Commun.">
        <title>Thousands of microbial genomes shed light on interconnected biogeochemical processes in an aquifer system.</title>
        <authorList>
            <person name="Anantharaman K."/>
            <person name="Brown C.T."/>
            <person name="Hug L.A."/>
            <person name="Sharon I."/>
            <person name="Castelle C.J."/>
            <person name="Probst A.J."/>
            <person name="Thomas B.C."/>
            <person name="Singh A."/>
            <person name="Wilkins M.J."/>
            <person name="Karaoz U."/>
            <person name="Brodie E.L."/>
            <person name="Williams K.H."/>
            <person name="Hubbard S.S."/>
            <person name="Banfield J.F."/>
        </authorList>
    </citation>
    <scope>NUCLEOTIDE SEQUENCE [LARGE SCALE GENOMIC DNA]</scope>
</reference>
<comment type="caution">
    <text evidence="3">The sequence shown here is derived from an EMBL/GenBank/DDBJ whole genome shotgun (WGS) entry which is preliminary data.</text>
</comment>
<proteinExistence type="predicted"/>
<feature type="chain" id="PRO_5009533108" description="DUF4134 domain-containing protein" evidence="2">
    <location>
        <begin position="30"/>
        <end position="133"/>
    </location>
</feature>
<evidence type="ECO:0000313" key="3">
    <source>
        <dbReference type="EMBL" id="OGL79550.1"/>
    </source>
</evidence>
<sequence>MTNRMKKVASFAATCGIAASLALPMAAMAQQPLNANDLGVEAIQQDIKLGSGDVRQTAARLINVALGFLGIIAVVIVLIGGFKYMVSGGNDEKTQDARRLIVSGIIGLAIILSAWAITGFVISRLLSATTDTP</sequence>
<dbReference type="Pfam" id="PF18895">
    <property type="entry name" value="T4SS_pilin"/>
    <property type="match status" value="1"/>
</dbReference>
<keyword evidence="1" id="KW-0812">Transmembrane</keyword>
<evidence type="ECO:0000256" key="2">
    <source>
        <dbReference type="SAM" id="SignalP"/>
    </source>
</evidence>
<gene>
    <name evidence="3" type="ORF">A3E39_03365</name>
</gene>
<evidence type="ECO:0000256" key="1">
    <source>
        <dbReference type="SAM" id="Phobius"/>
    </source>
</evidence>
<dbReference type="EMBL" id="MGEH01000006">
    <property type="protein sequence ID" value="OGL79550.1"/>
    <property type="molecule type" value="Genomic_DNA"/>
</dbReference>